<feature type="domain" description="C2H2-type" evidence="2">
    <location>
        <begin position="237"/>
        <end position="261"/>
    </location>
</feature>
<feature type="compositionally biased region" description="Polar residues" evidence="1">
    <location>
        <begin position="399"/>
        <end position="409"/>
    </location>
</feature>
<organism evidence="3 4">
    <name type="scientific">Penicillium cinerascens</name>
    <dbReference type="NCBI Taxonomy" id="70096"/>
    <lineage>
        <taxon>Eukaryota</taxon>
        <taxon>Fungi</taxon>
        <taxon>Dikarya</taxon>
        <taxon>Ascomycota</taxon>
        <taxon>Pezizomycotina</taxon>
        <taxon>Eurotiomycetes</taxon>
        <taxon>Eurotiomycetidae</taxon>
        <taxon>Eurotiales</taxon>
        <taxon>Aspergillaceae</taxon>
        <taxon>Penicillium</taxon>
    </lineage>
</organism>
<evidence type="ECO:0000313" key="4">
    <source>
        <dbReference type="Proteomes" id="UP001150904"/>
    </source>
</evidence>
<proteinExistence type="predicted"/>
<feature type="region of interest" description="Disordered" evidence="1">
    <location>
        <begin position="341"/>
        <end position="482"/>
    </location>
</feature>
<feature type="compositionally biased region" description="Acidic residues" evidence="1">
    <location>
        <begin position="765"/>
        <end position="785"/>
    </location>
</feature>
<reference evidence="3" key="1">
    <citation type="submission" date="2022-12" db="EMBL/GenBank/DDBJ databases">
        <authorList>
            <person name="Petersen C."/>
        </authorList>
    </citation>
    <scope>NUCLEOTIDE SEQUENCE</scope>
    <source>
        <strain evidence="3">IBT 15544</strain>
    </source>
</reference>
<dbReference type="Gene3D" id="3.30.160.60">
    <property type="entry name" value="Classic Zinc Finger"/>
    <property type="match status" value="1"/>
</dbReference>
<dbReference type="InterPro" id="IPR013087">
    <property type="entry name" value="Znf_C2H2_type"/>
</dbReference>
<feature type="region of interest" description="Disordered" evidence="1">
    <location>
        <begin position="525"/>
        <end position="561"/>
    </location>
</feature>
<reference evidence="3" key="2">
    <citation type="journal article" date="2023" name="IMA Fungus">
        <title>Comparative genomic study of the Penicillium genus elucidates a diverse pangenome and 15 lateral gene transfer events.</title>
        <authorList>
            <person name="Petersen C."/>
            <person name="Sorensen T."/>
            <person name="Nielsen M.R."/>
            <person name="Sondergaard T.E."/>
            <person name="Sorensen J.L."/>
            <person name="Fitzpatrick D.A."/>
            <person name="Frisvad J.C."/>
            <person name="Nielsen K.L."/>
        </authorList>
    </citation>
    <scope>NUCLEOTIDE SEQUENCE</scope>
    <source>
        <strain evidence="3">IBT 15544</strain>
    </source>
</reference>
<dbReference type="EMBL" id="JAPQKR010000014">
    <property type="protein sequence ID" value="KAJ5198139.1"/>
    <property type="molecule type" value="Genomic_DNA"/>
</dbReference>
<dbReference type="Proteomes" id="UP001150904">
    <property type="component" value="Unassembled WGS sequence"/>
</dbReference>
<feature type="domain" description="C2H2-type" evidence="2">
    <location>
        <begin position="267"/>
        <end position="290"/>
    </location>
</feature>
<dbReference type="AlphaFoldDB" id="A0A9W9JKT0"/>
<comment type="caution">
    <text evidence="3">The sequence shown here is derived from an EMBL/GenBank/DDBJ whole genome shotgun (WGS) entry which is preliminary data.</text>
</comment>
<feature type="compositionally biased region" description="Low complexity" evidence="1">
    <location>
        <begin position="803"/>
        <end position="813"/>
    </location>
</feature>
<evidence type="ECO:0000313" key="3">
    <source>
        <dbReference type="EMBL" id="KAJ5198139.1"/>
    </source>
</evidence>
<sequence>MDSFHSGMYPPDEEQDGVMVDSCLSQETVRGSSFEMSQQDMPQGMGCTGHYPESYETASDHYDPSNPAYTVTTETSWTGMDPFGSGSLPYEELTLSGPPVSQEVELRGITGGSEIDLDPFLNEMETELSPTSPFRGRNIETSAMMGLTGDDTQPSVSRQPRPVDGLVQSLGRVADFSRNIQSNIECTPNQLRQAILSLTHLTDHANVLLRKHDTSLIAPEPPRSAPSSTESITVTRYKCWDCNSFDTGNRGSFTRHVDSMHYPKCKFFCPVCGAEKSRRDHARDHVSIVHGRQATNEELDANKIDNACPVQCPICRVTLNSWREFQNCYCAHCSYDVPPKPTTASRRGSADRGDGGRGDEFRNSQPVEGTGMRNHAPAQSQSGLLRGTTDRGVYPPSFSGASGLTNQIPRPQALPRLPTNARVTDNTGTALLPANVPRSPQTTRRSIPGDGIYRIDRNYRLGGPNRFTPDQRARTPRGEPDPGCTRCLHRFSSCQHPQCLRQTESSESCHACPHRPRILASIGLYPRPQLTGPPHNNETIDPSLLAPGYQPQPATGQNTQEQLPSWNRQFRDQLQGWRFNNGMGSNFTGTRRRHPRNNRRVLAVTSIDEPIFSEQEVALPSVLDLKAAQQHGALLKMLPMMNPLKTWFSKPLKDLSSVSLSGLDFITQFNKPPSASPQANPSCQCKCACRARARAQLASGGQVEMKFKLHPEYRGTSHLRSRVEVMLKLLKLRSSAAQSKSKREEAKAAMARAFEPVLVDRPYDESDVSDESDTESVFDEDEDDAWSSSSSCPDLTSLVPAEPGSSDCPDISSDDSLLPLDGNEYEGEGDDSILIQFDFDLQSALSKLSKWTGGSSRDIASDMCISDPGRVFEYLTAYILYVIMSLARSRDCGNPRLGN</sequence>
<feature type="compositionally biased region" description="Polar residues" evidence="1">
    <location>
        <begin position="552"/>
        <end position="561"/>
    </location>
</feature>
<evidence type="ECO:0000256" key="1">
    <source>
        <dbReference type="SAM" id="MobiDB-lite"/>
    </source>
</evidence>
<name>A0A9W9JKT0_9EURO</name>
<dbReference type="RefSeq" id="XP_058306567.1">
    <property type="nucleotide sequence ID" value="XM_058454318.1"/>
</dbReference>
<feature type="compositionally biased region" description="Basic and acidic residues" evidence="1">
    <location>
        <begin position="348"/>
        <end position="362"/>
    </location>
</feature>
<evidence type="ECO:0000259" key="2">
    <source>
        <dbReference type="SMART" id="SM00355"/>
    </source>
</evidence>
<feature type="compositionally biased region" description="Basic and acidic residues" evidence="1">
    <location>
        <begin position="469"/>
        <end position="480"/>
    </location>
</feature>
<dbReference type="GeneID" id="83181619"/>
<dbReference type="SMART" id="SM00355">
    <property type="entry name" value="ZnF_C2H2"/>
    <property type="match status" value="3"/>
</dbReference>
<accession>A0A9W9JKT0</accession>
<protein>
    <recommendedName>
        <fullName evidence="2">C2H2-type domain-containing protein</fullName>
    </recommendedName>
</protein>
<keyword evidence="4" id="KW-1185">Reference proteome</keyword>
<gene>
    <name evidence="3" type="ORF">N7498_007256</name>
</gene>
<feature type="domain" description="C2H2-type" evidence="2">
    <location>
        <begin position="310"/>
        <end position="332"/>
    </location>
</feature>
<dbReference type="OrthoDB" id="4367253at2759"/>
<feature type="region of interest" description="Disordered" evidence="1">
    <location>
        <begin position="761"/>
        <end position="813"/>
    </location>
</feature>